<dbReference type="OrthoDB" id="7821647at2"/>
<dbReference type="RefSeq" id="WP_132695178.1">
    <property type="nucleotide sequence ID" value="NZ_SLVM01000013.1"/>
</dbReference>
<dbReference type="SUPFAM" id="SSF53335">
    <property type="entry name" value="S-adenosyl-L-methionine-dependent methyltransferases"/>
    <property type="match status" value="1"/>
</dbReference>
<proteinExistence type="predicted"/>
<keyword evidence="2" id="KW-1185">Reference proteome</keyword>
<name>A0A4R1YT86_9RHOB</name>
<dbReference type="EMBL" id="SLVM01000013">
    <property type="protein sequence ID" value="TCM83509.1"/>
    <property type="molecule type" value="Genomic_DNA"/>
</dbReference>
<organism evidence="1 2">
    <name type="scientific">Rhodovulum steppense</name>
    <dbReference type="NCBI Taxonomy" id="540251"/>
    <lineage>
        <taxon>Bacteria</taxon>
        <taxon>Pseudomonadati</taxon>
        <taxon>Pseudomonadota</taxon>
        <taxon>Alphaproteobacteria</taxon>
        <taxon>Rhodobacterales</taxon>
        <taxon>Paracoccaceae</taxon>
        <taxon>Rhodovulum</taxon>
    </lineage>
</organism>
<accession>A0A4R1YT86</accession>
<dbReference type="Proteomes" id="UP000295277">
    <property type="component" value="Unassembled WGS sequence"/>
</dbReference>
<sequence>MAQDTPQTPKDIEPLARIARFSWDWAPALCAPGDGCADYHRAWSMLRLVQAQGKPPAGWAFFHAEIARAAAQGARRVLISGGADTGVLAIVASGFRNAGVTPQITYVDRCATPVMQNRLLGAELGLDLTACTADMLSFRAEGMDLVIAHSFLVFFPRDHRGRVVANWAASLVPGGAVLMSSALAEDGEGEPWRPAGADDIPTRQARLTEQARAAGLAPAEAAELAEVAGWFWATRPTRRTGPLAETELRGLFEAAGLTVERVDYTAKATAARTGTGTVRRRRAEIVARKPA</sequence>
<evidence type="ECO:0000313" key="1">
    <source>
        <dbReference type="EMBL" id="TCM83509.1"/>
    </source>
</evidence>
<gene>
    <name evidence="1" type="ORF">EV216_11353</name>
</gene>
<evidence type="ECO:0008006" key="3">
    <source>
        <dbReference type="Google" id="ProtNLM"/>
    </source>
</evidence>
<reference evidence="1 2" key="1">
    <citation type="submission" date="2019-03" db="EMBL/GenBank/DDBJ databases">
        <title>Genomic Encyclopedia of Type Strains, Phase IV (KMG-IV): sequencing the most valuable type-strain genomes for metagenomic binning, comparative biology and taxonomic classification.</title>
        <authorList>
            <person name="Goeker M."/>
        </authorList>
    </citation>
    <scope>NUCLEOTIDE SEQUENCE [LARGE SCALE GENOMIC DNA]</scope>
    <source>
        <strain evidence="1 2">DSM 21153</strain>
    </source>
</reference>
<dbReference type="AlphaFoldDB" id="A0A4R1YT86"/>
<dbReference type="Gene3D" id="3.40.50.150">
    <property type="entry name" value="Vaccinia Virus protein VP39"/>
    <property type="match status" value="1"/>
</dbReference>
<comment type="caution">
    <text evidence="1">The sequence shown here is derived from an EMBL/GenBank/DDBJ whole genome shotgun (WGS) entry which is preliminary data.</text>
</comment>
<protein>
    <recommendedName>
        <fullName evidence="3">Methyltransferase family protein</fullName>
    </recommendedName>
</protein>
<evidence type="ECO:0000313" key="2">
    <source>
        <dbReference type="Proteomes" id="UP000295277"/>
    </source>
</evidence>
<dbReference type="InterPro" id="IPR029063">
    <property type="entry name" value="SAM-dependent_MTases_sf"/>
</dbReference>